<dbReference type="SUPFAM" id="SSF48371">
    <property type="entry name" value="ARM repeat"/>
    <property type="match status" value="1"/>
</dbReference>
<evidence type="ECO:0000256" key="1">
    <source>
        <dbReference type="SAM" id="Coils"/>
    </source>
</evidence>
<keyword evidence="1" id="KW-0175">Coiled coil</keyword>
<comment type="caution">
    <text evidence="4">The sequence shown here is derived from an EMBL/GenBank/DDBJ whole genome shotgun (WGS) entry which is preliminary data.</text>
</comment>
<feature type="coiled-coil region" evidence="1">
    <location>
        <begin position="1168"/>
        <end position="1195"/>
    </location>
</feature>
<dbReference type="EMBL" id="JACMSC010000021">
    <property type="protein sequence ID" value="KAG6469943.1"/>
    <property type="molecule type" value="Genomic_DNA"/>
</dbReference>
<keyword evidence="5" id="KW-1185">Reference proteome</keyword>
<dbReference type="GO" id="GO:0016197">
    <property type="term" value="P:endosomal transport"/>
    <property type="evidence" value="ECO:0007669"/>
    <property type="project" value="InterPro"/>
</dbReference>
<dbReference type="PANTHER" id="PTHR34033">
    <property type="entry name" value="AP-5 COMPLEX SUBUNIT BETA-1"/>
    <property type="match status" value="1"/>
</dbReference>
<dbReference type="GO" id="GO:0030119">
    <property type="term" value="C:AP-type membrane coat adaptor complex"/>
    <property type="evidence" value="ECO:0007669"/>
    <property type="project" value="TreeGrafter"/>
</dbReference>
<evidence type="ECO:0000313" key="5">
    <source>
        <dbReference type="Proteomes" id="UP000734854"/>
    </source>
</evidence>
<dbReference type="InterPro" id="IPR038741">
    <property type="entry name" value="AP5B1"/>
</dbReference>
<dbReference type="InterPro" id="IPR048979">
    <property type="entry name" value="AP5B1_middle"/>
</dbReference>
<feature type="region of interest" description="Disordered" evidence="2">
    <location>
        <begin position="1384"/>
        <end position="1424"/>
    </location>
</feature>
<dbReference type="Proteomes" id="UP000734854">
    <property type="component" value="Unassembled WGS sequence"/>
</dbReference>
<name>A0A8J5C0U1_ZINOF</name>
<proteinExistence type="predicted"/>
<sequence>MEKQPSVKQLPSPNLSPQEWESLFDDFGSGSASRRSRWLHIPLVDLALYSLLRRDFPSHLKPLLLFFIDDFLSSPSDAPPASQALPPLIDALRSLLSSVDPSAAALRDQFMVTTVSAAISTLDAPLDPDSSALLEPLVEILLTVANRPNHGHDRQSRAAACECLRELETAFPCLLKDVAGHLWVLAQAERTHVAQSYLLLLAAVVRDLVLSPGLLSSPISILSTAVPLVPFNVPGFLFSDPAADRDCEPSEVNLREIKRVLAFLWERPQALTPSATMELVSILTSIASTLEQYVPTLGALLKVQFSGLIYSYHPILCHVVLMLYSGFPDAFSGEDERNIALRLALMAREAYQPLPFRLLALHWLLGSPRLGQRKDSIAPLAPRLYPAVFDALSLKAKKLDALARIAANLDDLEMRKKGEEEGRGALILKFFQDGLVCVSAFQWLPPWSTETSVTFRMLHKFLIGVAPHRGDCSEECGLLAPFPNLDLLYIQALICKLDQLQSKLVSLAMEHRGLVPVVVAFVDRLVGCKAHQSIGECLLHKLDEHLLPKLVVDYQLTSYFPIFEKIAENNTIPPRGLLEVLTRHIATLMEKHGPDSALSLWSRGNKVLGICRIMLKHHHSSRVFLPLSRLLAFICQFFPDLEVRDNARIYLRMLVSIPGKKLRPMMHLGEQPSAVPASPHSGSFFHTSSSHSEDLKSPGGISSYIFLERAIPPLVKQSWSLVLLKPSVEDNAETNKTVGIDEISVLPSHQADMENEKNIETISTSKEPFRVMDSKVTEILGILRKYFSCIPDYRHMPAFKVKIPCILRFDSEVFNRLWGDASSTFDSEDVDTLPAMYATTVTFSSSSYGSIPPCRIPFLLGEPLRNKLDIVPVSRNSVEQPIYHASVVVELEPREPTPGLIDVTVKANAENGQIISGRLQSIPVGIEDMFLKVSIPPDIEECEMPKYMYNLFHALWEACGNSENTGREIFPLSGGKGAAAIHGTRSVKLLETHLDSLVMNIEQHLAPYVVGVVGNPLVNIVRGNGIIKDIICENDSECSVANDITALVPYSENVPLQLPYLEDEDIVEHHSSISKKEIGIFYIMIFLPPSSFSDLEGNTYKADFNVPHAYMVLILVGICFGKRYTFDLNRPYTNRLDASVIEVFSVVMLSRDVKELVVEITKQPKLIEEQAVLLLKELQRQMKQIQEVVRDIKKQFVADLAKQLEGLNLGKARTKRPEPFFVYKTNPRIFHKKLMPNSTRPAITETEGDTQPAVSSQKDQVRSYRRMTRLRYEVQRRLSGRRNNTRTLERQLNPEVELELSQQRRASLVPAETLYSTHWLEPRHRVYQHYSETRILVTEGQQNLSLINSESYAILKQEDIEDINEEEFVAPCFSNYPEIWDTLGEPSGSTPWEDDPEWDIDELPEPPPKPEIQEYEEEEEENPETYFLGLQNLETDYPAQIPKILHNNQCTGKAQMQNQK</sequence>
<reference evidence="4 5" key="1">
    <citation type="submission" date="2020-08" db="EMBL/GenBank/DDBJ databases">
        <title>Plant Genome Project.</title>
        <authorList>
            <person name="Zhang R.-G."/>
        </authorList>
    </citation>
    <scope>NUCLEOTIDE SEQUENCE [LARGE SCALE GENOMIC DNA]</scope>
    <source>
        <tissue evidence="4">Rhizome</tissue>
    </source>
</reference>
<feature type="domain" description="AP5B1 middle" evidence="3">
    <location>
        <begin position="484"/>
        <end position="662"/>
    </location>
</feature>
<feature type="domain" description="AP5B1 middle" evidence="3">
    <location>
        <begin position="254"/>
        <end position="410"/>
    </location>
</feature>
<evidence type="ECO:0000256" key="2">
    <source>
        <dbReference type="SAM" id="MobiDB-lite"/>
    </source>
</evidence>
<feature type="compositionally biased region" description="Acidic residues" evidence="2">
    <location>
        <begin position="1413"/>
        <end position="1423"/>
    </location>
</feature>
<evidence type="ECO:0000313" key="4">
    <source>
        <dbReference type="EMBL" id="KAG6469943.1"/>
    </source>
</evidence>
<evidence type="ECO:0000259" key="3">
    <source>
        <dbReference type="Pfam" id="PF21588"/>
    </source>
</evidence>
<accession>A0A8J5C0U1</accession>
<gene>
    <name evidence="4" type="ORF">ZIOFF_070878</name>
</gene>
<feature type="compositionally biased region" description="Acidic residues" evidence="2">
    <location>
        <begin position="1392"/>
        <end position="1404"/>
    </location>
</feature>
<dbReference type="PANTHER" id="PTHR34033:SF1">
    <property type="entry name" value="AP-5 COMPLEX SUBUNIT BETA-1"/>
    <property type="match status" value="1"/>
</dbReference>
<organism evidence="4 5">
    <name type="scientific">Zingiber officinale</name>
    <name type="common">Ginger</name>
    <name type="synonym">Amomum zingiber</name>
    <dbReference type="NCBI Taxonomy" id="94328"/>
    <lineage>
        <taxon>Eukaryota</taxon>
        <taxon>Viridiplantae</taxon>
        <taxon>Streptophyta</taxon>
        <taxon>Embryophyta</taxon>
        <taxon>Tracheophyta</taxon>
        <taxon>Spermatophyta</taxon>
        <taxon>Magnoliopsida</taxon>
        <taxon>Liliopsida</taxon>
        <taxon>Zingiberales</taxon>
        <taxon>Zingiberaceae</taxon>
        <taxon>Zingiber</taxon>
    </lineage>
</organism>
<dbReference type="InterPro" id="IPR016024">
    <property type="entry name" value="ARM-type_fold"/>
</dbReference>
<dbReference type="Pfam" id="PF21588">
    <property type="entry name" value="AP5B1_middle"/>
    <property type="match status" value="2"/>
</dbReference>
<protein>
    <recommendedName>
        <fullName evidence="3">AP5B1 middle domain-containing protein</fullName>
    </recommendedName>
</protein>